<feature type="region of interest" description="Disordered" evidence="5">
    <location>
        <begin position="35"/>
        <end position="65"/>
    </location>
</feature>
<proteinExistence type="inferred from homology"/>
<evidence type="ECO:0000256" key="5">
    <source>
        <dbReference type="SAM" id="MobiDB-lite"/>
    </source>
</evidence>
<dbReference type="RefSeq" id="WP_145198345.1">
    <property type="nucleotide sequence ID" value="NZ_CP036267.1"/>
</dbReference>
<dbReference type="FunFam" id="2.30.33.40:FF:000001">
    <property type="entry name" value="10 kDa chaperonin"/>
    <property type="match status" value="1"/>
</dbReference>
<keyword evidence="3" id="KW-0963">Cytoplasm</keyword>
<dbReference type="InterPro" id="IPR018369">
    <property type="entry name" value="Chaprnonin_Cpn10_CS"/>
</dbReference>
<dbReference type="Pfam" id="PF00166">
    <property type="entry name" value="Cpn10"/>
    <property type="match status" value="1"/>
</dbReference>
<dbReference type="CDD" id="cd00320">
    <property type="entry name" value="cpn10"/>
    <property type="match status" value="1"/>
</dbReference>
<dbReference type="Gene3D" id="2.30.33.40">
    <property type="entry name" value="GroES chaperonin"/>
    <property type="match status" value="1"/>
</dbReference>
<keyword evidence="2 3" id="KW-0143">Chaperone</keyword>
<dbReference type="InterPro" id="IPR011032">
    <property type="entry name" value="GroES-like_sf"/>
</dbReference>
<dbReference type="InterPro" id="IPR037124">
    <property type="entry name" value="Chaperonin_GroES_sf"/>
</dbReference>
<dbReference type="EMBL" id="CP036267">
    <property type="protein sequence ID" value="QDT32805.1"/>
    <property type="molecule type" value="Genomic_DNA"/>
</dbReference>
<dbReference type="NCBIfam" id="NF001534">
    <property type="entry name" value="PRK00364.2-5"/>
    <property type="match status" value="1"/>
</dbReference>
<dbReference type="GO" id="GO:0051087">
    <property type="term" value="F:protein-folding chaperone binding"/>
    <property type="evidence" value="ECO:0007669"/>
    <property type="project" value="TreeGrafter"/>
</dbReference>
<dbReference type="PRINTS" id="PR00297">
    <property type="entry name" value="CHAPERONIN10"/>
</dbReference>
<dbReference type="PANTHER" id="PTHR10772">
    <property type="entry name" value="10 KDA HEAT SHOCK PROTEIN"/>
    <property type="match status" value="1"/>
</dbReference>
<dbReference type="Proteomes" id="UP000315724">
    <property type="component" value="Chromosome"/>
</dbReference>
<comment type="subcellular location">
    <subcellularLocation>
        <location evidence="3">Cytoplasm</location>
    </subcellularLocation>
</comment>
<protein>
    <recommendedName>
        <fullName evidence="3">Co-chaperonin GroES</fullName>
    </recommendedName>
    <alternativeName>
        <fullName evidence="3">10 kDa chaperonin</fullName>
    </alternativeName>
    <alternativeName>
        <fullName evidence="3">Chaperonin-10</fullName>
        <shortName evidence="3">Cpn10</shortName>
    </alternativeName>
</protein>
<dbReference type="GO" id="GO:0005737">
    <property type="term" value="C:cytoplasm"/>
    <property type="evidence" value="ECO:0007669"/>
    <property type="project" value="UniProtKB-SubCell"/>
</dbReference>
<dbReference type="AlphaFoldDB" id="A0A517QMH8"/>
<dbReference type="GO" id="GO:0046872">
    <property type="term" value="F:metal ion binding"/>
    <property type="evidence" value="ECO:0007669"/>
    <property type="project" value="TreeGrafter"/>
</dbReference>
<keyword evidence="7" id="KW-1185">Reference proteome</keyword>
<dbReference type="InterPro" id="IPR020818">
    <property type="entry name" value="Chaperonin_GroES"/>
</dbReference>
<dbReference type="OrthoDB" id="9806791at2"/>
<dbReference type="GO" id="GO:0044183">
    <property type="term" value="F:protein folding chaperone"/>
    <property type="evidence" value="ECO:0007669"/>
    <property type="project" value="InterPro"/>
</dbReference>
<name>A0A517QMH8_9PLAN</name>
<evidence type="ECO:0000256" key="2">
    <source>
        <dbReference type="ARBA" id="ARBA00023186"/>
    </source>
</evidence>
<comment type="similarity">
    <text evidence="1 3 4">Belongs to the GroES chaperonin family.</text>
</comment>
<dbReference type="GO" id="GO:0051082">
    <property type="term" value="F:unfolded protein binding"/>
    <property type="evidence" value="ECO:0007669"/>
    <property type="project" value="TreeGrafter"/>
</dbReference>
<dbReference type="NCBIfam" id="NF001531">
    <property type="entry name" value="PRK00364.2-2"/>
    <property type="match status" value="1"/>
</dbReference>
<reference evidence="6 7" key="1">
    <citation type="submission" date="2019-02" db="EMBL/GenBank/DDBJ databases">
        <title>Deep-cultivation of Planctomycetes and their phenomic and genomic characterization uncovers novel biology.</title>
        <authorList>
            <person name="Wiegand S."/>
            <person name="Jogler M."/>
            <person name="Boedeker C."/>
            <person name="Pinto D."/>
            <person name="Vollmers J."/>
            <person name="Rivas-Marin E."/>
            <person name="Kohn T."/>
            <person name="Peeters S.H."/>
            <person name="Heuer A."/>
            <person name="Rast P."/>
            <person name="Oberbeckmann S."/>
            <person name="Bunk B."/>
            <person name="Jeske O."/>
            <person name="Meyerdierks A."/>
            <person name="Storesund J.E."/>
            <person name="Kallscheuer N."/>
            <person name="Luecker S."/>
            <person name="Lage O.M."/>
            <person name="Pohl T."/>
            <person name="Merkel B.J."/>
            <person name="Hornburger P."/>
            <person name="Mueller R.-W."/>
            <person name="Bruemmer F."/>
            <person name="Labrenz M."/>
            <person name="Spormann A.M."/>
            <person name="Op den Camp H."/>
            <person name="Overmann J."/>
            <person name="Amann R."/>
            <person name="Jetten M.S.M."/>
            <person name="Mascher T."/>
            <person name="Medema M.H."/>
            <person name="Devos D.P."/>
            <person name="Kaster A.-K."/>
            <person name="Ovreas L."/>
            <person name="Rohde M."/>
            <person name="Galperin M.Y."/>
            <person name="Jogler C."/>
        </authorList>
    </citation>
    <scope>NUCLEOTIDE SEQUENCE [LARGE SCALE GENOMIC DNA]</scope>
    <source>
        <strain evidence="6 7">Mal48</strain>
    </source>
</reference>
<dbReference type="PANTHER" id="PTHR10772:SF63">
    <property type="entry name" value="20 KDA CHAPERONIN, CHLOROPLASTIC"/>
    <property type="match status" value="1"/>
</dbReference>
<gene>
    <name evidence="6" type="primary">groS_1</name>
    <name evidence="3" type="synonym">groES</name>
    <name evidence="3" type="synonym">groS</name>
    <name evidence="6" type="ORF">Mal48_20520</name>
</gene>
<dbReference type="GO" id="GO:0005524">
    <property type="term" value="F:ATP binding"/>
    <property type="evidence" value="ECO:0007669"/>
    <property type="project" value="InterPro"/>
</dbReference>
<evidence type="ECO:0000256" key="1">
    <source>
        <dbReference type="ARBA" id="ARBA00006975"/>
    </source>
</evidence>
<organism evidence="6 7">
    <name type="scientific">Thalassoglobus polymorphus</name>
    <dbReference type="NCBI Taxonomy" id="2527994"/>
    <lineage>
        <taxon>Bacteria</taxon>
        <taxon>Pseudomonadati</taxon>
        <taxon>Planctomycetota</taxon>
        <taxon>Planctomycetia</taxon>
        <taxon>Planctomycetales</taxon>
        <taxon>Planctomycetaceae</taxon>
        <taxon>Thalassoglobus</taxon>
    </lineage>
</organism>
<evidence type="ECO:0000256" key="3">
    <source>
        <dbReference type="HAMAP-Rule" id="MF_00580"/>
    </source>
</evidence>
<dbReference type="NCBIfam" id="NF001533">
    <property type="entry name" value="PRK00364.2-4"/>
    <property type="match status" value="1"/>
</dbReference>
<dbReference type="PROSITE" id="PS00681">
    <property type="entry name" value="CHAPERONINS_CPN10"/>
    <property type="match status" value="1"/>
</dbReference>
<evidence type="ECO:0000313" key="6">
    <source>
        <dbReference type="EMBL" id="QDT32805.1"/>
    </source>
</evidence>
<accession>A0A517QMH8</accession>
<dbReference type="HAMAP" id="MF_00580">
    <property type="entry name" value="CH10"/>
    <property type="match status" value="1"/>
</dbReference>
<comment type="function">
    <text evidence="3 4">Together with the chaperonin GroEL, plays an essential role in assisting protein folding. The GroEL-GroES system forms a nano-cage that allows encapsulation of the non-native substrate proteins and provides a physical environment optimized to promote and accelerate protein folding. GroES binds to the apical surface of the GroEL ring, thereby capping the opening of the GroEL channel.</text>
</comment>
<evidence type="ECO:0000313" key="7">
    <source>
        <dbReference type="Proteomes" id="UP000315724"/>
    </source>
</evidence>
<dbReference type="SUPFAM" id="SSF50129">
    <property type="entry name" value="GroES-like"/>
    <property type="match status" value="1"/>
</dbReference>
<sequence>MAKKAKASGGTKIVPLGDKVVLKRQEAEDTTAGGIVLPDSARDKPQRGEVVAVGDGHTKDDGSKLPLTVKEGDRVIFSSYAGDEIKVGDQEYLLLREGDILATY</sequence>
<dbReference type="KEGG" id="tpol:Mal48_20520"/>
<dbReference type="SMART" id="SM00883">
    <property type="entry name" value="Cpn10"/>
    <property type="match status" value="1"/>
</dbReference>
<evidence type="ECO:0000256" key="4">
    <source>
        <dbReference type="RuleBase" id="RU000535"/>
    </source>
</evidence>
<comment type="subunit">
    <text evidence="3">Heptamer of 7 subunits arranged in a ring. Interacts with the chaperonin GroEL.</text>
</comment>